<dbReference type="AlphaFoldDB" id="A0A3B0M111"/>
<evidence type="ECO:0000313" key="1">
    <source>
        <dbReference type="EMBL" id="SSW95893.1"/>
    </source>
</evidence>
<reference evidence="1" key="1">
    <citation type="submission" date="2018-04" db="EMBL/GenBank/DDBJ databases">
        <authorList>
            <person name="Go L.Y."/>
            <person name="Mitchell J.A."/>
        </authorList>
    </citation>
    <scope>NUCLEOTIDE SEQUENCE</scope>
    <source>
        <strain evidence="1">ARTV</strain>
    </source>
</reference>
<organism evidence="1">
    <name type="scientific">Arsenophonus endosymbiont of Trialeurodes vaporariorum</name>
    <dbReference type="NCBI Taxonomy" id="235567"/>
    <lineage>
        <taxon>Bacteria</taxon>
        <taxon>Pseudomonadati</taxon>
        <taxon>Pseudomonadota</taxon>
        <taxon>Gammaproteobacteria</taxon>
        <taxon>Enterobacterales</taxon>
        <taxon>Morganellaceae</taxon>
        <taxon>Arsenophonus</taxon>
    </lineage>
</organism>
<dbReference type="InterPro" id="IPR008834">
    <property type="entry name" value="Sal_SpvD"/>
</dbReference>
<gene>
    <name evidence="1" type="ORF">ARTV_1993</name>
</gene>
<name>A0A3B0M111_9GAMM</name>
<protein>
    <submittedName>
        <fullName evidence="1">Uncharacterized protein</fullName>
    </submittedName>
</protein>
<dbReference type="EMBL" id="UFQR01000007">
    <property type="protein sequence ID" value="SSW95893.1"/>
    <property type="molecule type" value="Genomic_DNA"/>
</dbReference>
<proteinExistence type="predicted"/>
<sequence>MKIFGHNSPSDGGNKSIFLERARYIADNNSHDAKRINNALLVETEEQEYYPEKLTRQNLQQMAKYVNNTYIHYSGNCVLLAACLHYNLHYRKDILSAKNTASPTNGIPGPIVDQLIFGKQLESSHRFHCLADLEKELLMRYMINGERSFIIQAQSYTVPIIGQCGHDFNAVFLCGEDNKTYVQFVDSWKTFNVLPTITELNAHFPSSAEFYIRSYQRNN</sequence>
<dbReference type="Pfam" id="PF05563">
    <property type="entry name" value="SpvD"/>
    <property type="match status" value="1"/>
</dbReference>
<accession>A0A3B0M111</accession>